<organism evidence="5">
    <name type="scientific">Fagus sylvatica</name>
    <name type="common">Beechnut</name>
    <dbReference type="NCBI Taxonomy" id="28930"/>
    <lineage>
        <taxon>Eukaryota</taxon>
        <taxon>Viridiplantae</taxon>
        <taxon>Streptophyta</taxon>
        <taxon>Embryophyta</taxon>
        <taxon>Tracheophyta</taxon>
        <taxon>Spermatophyta</taxon>
        <taxon>Magnoliopsida</taxon>
        <taxon>eudicotyledons</taxon>
        <taxon>Gunneridae</taxon>
        <taxon>Pentapetalae</taxon>
        <taxon>rosids</taxon>
        <taxon>fabids</taxon>
        <taxon>Fagales</taxon>
        <taxon>Fagaceae</taxon>
        <taxon>Fagus</taxon>
    </lineage>
</organism>
<sequence>MASLLVTLRELSIPSLAPDIFSNLSFSQSETLSLPKPKSPNSISLSATSPTQPLIIQCGRGDRKTAKGKRFAHSFGNARPRDKKKGRGPSKPPIPPAQPKKNRFDND</sequence>
<reference evidence="5" key="1">
    <citation type="submission" date="2018-02" db="EMBL/GenBank/DDBJ databases">
        <authorList>
            <person name="Cohen D.B."/>
            <person name="Kent A.D."/>
        </authorList>
    </citation>
    <scope>NUCLEOTIDE SEQUENCE</scope>
</reference>
<evidence type="ECO:0008006" key="6">
    <source>
        <dbReference type="Google" id="ProtNLM"/>
    </source>
</evidence>
<dbReference type="NCBIfam" id="TIGR04560">
    <property type="entry name" value="ribo_THX"/>
    <property type="match status" value="1"/>
</dbReference>
<feature type="region of interest" description="Disordered" evidence="4">
    <location>
        <begin position="29"/>
        <end position="107"/>
    </location>
</feature>
<gene>
    <name evidence="5" type="ORF">FSB_LOCUS43725</name>
</gene>
<dbReference type="AlphaFoldDB" id="A0A2N9HVT0"/>
<dbReference type="GO" id="GO:0009536">
    <property type="term" value="C:plastid"/>
    <property type="evidence" value="ECO:0007669"/>
    <property type="project" value="TreeGrafter"/>
</dbReference>
<proteinExistence type="inferred from homology"/>
<keyword evidence="2" id="KW-0689">Ribosomal protein</keyword>
<dbReference type="InterPro" id="IPR030826">
    <property type="entry name" value="Ribosomal_bTHX/bTHXc/bTHXm"/>
</dbReference>
<comment type="similarity">
    <text evidence="1">Belongs to the bacterial ribosomal protein bTHX family.</text>
</comment>
<keyword evidence="3" id="KW-0687">Ribonucleoprotein</keyword>
<evidence type="ECO:0000256" key="4">
    <source>
        <dbReference type="SAM" id="MobiDB-lite"/>
    </source>
</evidence>
<evidence type="ECO:0000256" key="1">
    <source>
        <dbReference type="ARBA" id="ARBA00010834"/>
    </source>
</evidence>
<evidence type="ECO:0000256" key="2">
    <source>
        <dbReference type="ARBA" id="ARBA00022980"/>
    </source>
</evidence>
<evidence type="ECO:0000313" key="5">
    <source>
        <dbReference type="EMBL" id="SPD15843.1"/>
    </source>
</evidence>
<protein>
    <recommendedName>
        <fullName evidence="6">30S ribosomal protein S31, chloroplastic</fullName>
    </recommendedName>
</protein>
<name>A0A2N9HVT0_FAGSY</name>
<dbReference type="EMBL" id="OIVN01004168">
    <property type="protein sequence ID" value="SPD15843.1"/>
    <property type="molecule type" value="Genomic_DNA"/>
</dbReference>
<dbReference type="Pfam" id="PF17067">
    <property type="entry name" value="RPS31"/>
    <property type="match status" value="1"/>
</dbReference>
<dbReference type="PANTHER" id="PTHR34550:SF2">
    <property type="entry name" value="SMALL RIBOSOMAL SUBUNIT PROTEIN BTHXC"/>
    <property type="match status" value="1"/>
</dbReference>
<dbReference type="GO" id="GO:0032544">
    <property type="term" value="P:plastid translation"/>
    <property type="evidence" value="ECO:0007669"/>
    <property type="project" value="TreeGrafter"/>
</dbReference>
<dbReference type="PANTHER" id="PTHR34550">
    <property type="entry name" value="30S RIBOSOMAL PROTEIN S31, CHLOROPLASTIC"/>
    <property type="match status" value="1"/>
</dbReference>
<dbReference type="GO" id="GO:0005840">
    <property type="term" value="C:ribosome"/>
    <property type="evidence" value="ECO:0007669"/>
    <property type="project" value="UniProtKB-KW"/>
</dbReference>
<feature type="compositionally biased region" description="Polar residues" evidence="4">
    <location>
        <begin position="39"/>
        <end position="54"/>
    </location>
</feature>
<dbReference type="GO" id="GO:1990904">
    <property type="term" value="C:ribonucleoprotein complex"/>
    <property type="evidence" value="ECO:0007669"/>
    <property type="project" value="UniProtKB-KW"/>
</dbReference>
<accession>A0A2N9HVT0</accession>
<dbReference type="InterPro" id="IPR044695">
    <property type="entry name" value="Ribosomal_bTHXc/bTHXc_plant"/>
</dbReference>
<evidence type="ECO:0000256" key="3">
    <source>
        <dbReference type="ARBA" id="ARBA00023274"/>
    </source>
</evidence>